<sequence length="224" mass="25299">MHLLIIVVESFFLERVNLGLFRIFLIIVSGEKAVNAGNVTGHIWAFFRRKRLQLHYHTSDIHVFWSVCDFCTRTCIKSKVKLLLLSSGQHTTYGGSQHTEASIQLKACSVGRDYENEANFGVKKKKLSACGAPSARRRNGSDVFHDFKERVIGTSQPSSPHVLIEMGPDGLYRLGMRPCPRVDEVCTVVNTQVRVALVGQGRIPSPFIRHDRRAATNVPLYEWY</sequence>
<dbReference type="WBParaSite" id="TMUE_1000002583.1">
    <property type="protein sequence ID" value="TMUE_1000002583.1"/>
    <property type="gene ID" value="WBGene00298383"/>
</dbReference>
<proteinExistence type="predicted"/>
<dbReference type="AlphaFoldDB" id="A0A5S6Q5Y2"/>
<organism evidence="1 2">
    <name type="scientific">Trichuris muris</name>
    <name type="common">Mouse whipworm</name>
    <dbReference type="NCBI Taxonomy" id="70415"/>
    <lineage>
        <taxon>Eukaryota</taxon>
        <taxon>Metazoa</taxon>
        <taxon>Ecdysozoa</taxon>
        <taxon>Nematoda</taxon>
        <taxon>Enoplea</taxon>
        <taxon>Dorylaimia</taxon>
        <taxon>Trichinellida</taxon>
        <taxon>Trichuridae</taxon>
        <taxon>Trichuris</taxon>
    </lineage>
</organism>
<accession>A0A5S6Q5Y2</accession>
<dbReference type="Proteomes" id="UP000046395">
    <property type="component" value="Unassembled WGS sequence"/>
</dbReference>
<reference evidence="2" key="1">
    <citation type="submission" date="2019-12" db="UniProtKB">
        <authorList>
            <consortium name="WormBaseParasite"/>
        </authorList>
    </citation>
    <scope>IDENTIFICATION</scope>
</reference>
<keyword evidence="1" id="KW-1185">Reference proteome</keyword>
<evidence type="ECO:0000313" key="1">
    <source>
        <dbReference type="Proteomes" id="UP000046395"/>
    </source>
</evidence>
<protein>
    <submittedName>
        <fullName evidence="2">Uncharacterized protein</fullName>
    </submittedName>
</protein>
<evidence type="ECO:0000313" key="2">
    <source>
        <dbReference type="WBParaSite" id="TMUE_1000002583.1"/>
    </source>
</evidence>
<name>A0A5S6Q5Y2_TRIMR</name>